<dbReference type="AlphaFoldDB" id="A0A9N9C3S4"/>
<dbReference type="NCBIfam" id="TIGR01784">
    <property type="entry name" value="T_den_put_tspse"/>
    <property type="match status" value="1"/>
</dbReference>
<comment type="caution">
    <text evidence="1">The sequence shown here is derived from an EMBL/GenBank/DDBJ whole genome shotgun (WGS) entry which is preliminary data.</text>
</comment>
<dbReference type="PANTHER" id="PTHR41317">
    <property type="entry name" value="PD-(D_E)XK NUCLEASE FAMILY TRANSPOSASE"/>
    <property type="match status" value="1"/>
</dbReference>
<keyword evidence="2" id="KW-1185">Reference proteome</keyword>
<name>A0A9N9C3S4_9GLOM</name>
<proteinExistence type="predicted"/>
<reference evidence="1" key="1">
    <citation type="submission" date="2021-06" db="EMBL/GenBank/DDBJ databases">
        <authorList>
            <person name="Kallberg Y."/>
            <person name="Tangrot J."/>
            <person name="Rosling A."/>
        </authorList>
    </citation>
    <scope>NUCLEOTIDE SEQUENCE</scope>
    <source>
        <strain evidence="1">AZ414A</strain>
    </source>
</reference>
<gene>
    <name evidence="1" type="ORF">DEBURN_LOCUS8995</name>
</gene>
<accession>A0A9N9C3S4</accession>
<evidence type="ECO:0000313" key="1">
    <source>
        <dbReference type="EMBL" id="CAG8589748.1"/>
    </source>
</evidence>
<evidence type="ECO:0000313" key="2">
    <source>
        <dbReference type="Proteomes" id="UP000789706"/>
    </source>
</evidence>
<protein>
    <submittedName>
        <fullName evidence="1">3573_t:CDS:1</fullName>
    </submittedName>
</protein>
<dbReference type="OrthoDB" id="2398125at2759"/>
<dbReference type="EMBL" id="CAJVPK010001523">
    <property type="protein sequence ID" value="CAG8589748.1"/>
    <property type="molecule type" value="Genomic_DNA"/>
</dbReference>
<organism evidence="1 2">
    <name type="scientific">Diversispora eburnea</name>
    <dbReference type="NCBI Taxonomy" id="1213867"/>
    <lineage>
        <taxon>Eukaryota</taxon>
        <taxon>Fungi</taxon>
        <taxon>Fungi incertae sedis</taxon>
        <taxon>Mucoromycota</taxon>
        <taxon>Glomeromycotina</taxon>
        <taxon>Glomeromycetes</taxon>
        <taxon>Diversisporales</taxon>
        <taxon>Diversisporaceae</taxon>
        <taxon>Diversispora</taxon>
    </lineage>
</organism>
<dbReference type="PANTHER" id="PTHR41317:SF1">
    <property type="entry name" value="PD-(D_E)XK NUCLEASE FAMILY TRANSPOSASE"/>
    <property type="match status" value="1"/>
</dbReference>
<dbReference type="InterPro" id="IPR010106">
    <property type="entry name" value="RpnA"/>
</dbReference>
<dbReference type="Pfam" id="PF12784">
    <property type="entry name" value="PDDEXK_2"/>
    <property type="match status" value="1"/>
</dbReference>
<dbReference type="Proteomes" id="UP000789706">
    <property type="component" value="Unassembled WGS sequence"/>
</dbReference>
<sequence length="303" mass="36034">MCLLVKERACRRSFNQLRNFATVSRFFDPKNDVAFKKLFGEKHNQQILLSFLNSILRRKGDDMIQEVSLLPQEQFPQFEDTRKTILDVLCRDKKGHRYIVEMQNKRLGSFIQRMEYYASRTYSDQLFKNVNYFELKQVILLAIANHNIFPSEVKYVSFYYNREEETNKCFLPNLSYAFVELPKFTKCREQLETTEDYWVHLLKEASEEQEPPERAPNEIQEAYGILERHRWNPEDNLLYEKTRMALLDDEYAIRTAKDEGRSEGRKERNEEIAREALKDGLSVERISKITGLSISIIKELNNQ</sequence>